<protein>
    <recommendedName>
        <fullName evidence="7">GtrA/DPMS transmembrane domain-containing protein</fullName>
    </recommendedName>
</protein>
<evidence type="ECO:0000256" key="5">
    <source>
        <dbReference type="ARBA" id="ARBA00023136"/>
    </source>
</evidence>
<keyword evidence="4 6" id="KW-1133">Transmembrane helix</keyword>
<comment type="subcellular location">
    <subcellularLocation>
        <location evidence="1">Membrane</location>
        <topology evidence="1">Multi-pass membrane protein</topology>
    </subcellularLocation>
</comment>
<feature type="domain" description="GtrA/DPMS transmembrane" evidence="7">
    <location>
        <begin position="10"/>
        <end position="124"/>
    </location>
</feature>
<feature type="transmembrane region" description="Helical" evidence="6">
    <location>
        <begin position="102"/>
        <end position="124"/>
    </location>
</feature>
<keyword evidence="5 6" id="KW-0472">Membrane</keyword>
<evidence type="ECO:0000313" key="8">
    <source>
        <dbReference type="EMBL" id="KWS04737.1"/>
    </source>
</evidence>
<dbReference type="GO" id="GO:0000271">
    <property type="term" value="P:polysaccharide biosynthetic process"/>
    <property type="evidence" value="ECO:0007669"/>
    <property type="project" value="InterPro"/>
</dbReference>
<evidence type="ECO:0000256" key="3">
    <source>
        <dbReference type="ARBA" id="ARBA00022692"/>
    </source>
</evidence>
<name>A0A108U8Y7_9GAMM</name>
<dbReference type="PANTHER" id="PTHR38459">
    <property type="entry name" value="PROPHAGE BACTOPRENOL-LINKED GLUCOSE TRANSLOCASE HOMOLOG"/>
    <property type="match status" value="1"/>
</dbReference>
<dbReference type="EMBL" id="JAJA02000001">
    <property type="protein sequence ID" value="KWS04737.1"/>
    <property type="molecule type" value="Genomic_DNA"/>
</dbReference>
<evidence type="ECO:0000256" key="4">
    <source>
        <dbReference type="ARBA" id="ARBA00022989"/>
    </source>
</evidence>
<comment type="caution">
    <text evidence="8">The sequence shown here is derived from an EMBL/GenBank/DDBJ whole genome shotgun (WGS) entry which is preliminary data.</text>
</comment>
<dbReference type="Pfam" id="PF04138">
    <property type="entry name" value="GtrA_DPMS_TM"/>
    <property type="match status" value="1"/>
</dbReference>
<organism evidence="8 9">
    <name type="scientific">Lysobacter capsici AZ78</name>
    <dbReference type="NCBI Taxonomy" id="1444315"/>
    <lineage>
        <taxon>Bacteria</taxon>
        <taxon>Pseudomonadati</taxon>
        <taxon>Pseudomonadota</taxon>
        <taxon>Gammaproteobacteria</taxon>
        <taxon>Lysobacterales</taxon>
        <taxon>Lysobacteraceae</taxon>
        <taxon>Lysobacter</taxon>
    </lineage>
</organism>
<evidence type="ECO:0000256" key="2">
    <source>
        <dbReference type="ARBA" id="ARBA00009399"/>
    </source>
</evidence>
<feature type="transmembrane region" description="Helical" evidence="6">
    <location>
        <begin position="71"/>
        <end position="90"/>
    </location>
</feature>
<dbReference type="RefSeq" id="WP_036108939.1">
    <property type="nucleotide sequence ID" value="NZ_JAJA02000001.1"/>
</dbReference>
<gene>
    <name evidence="8" type="ORF">AZ78_2287</name>
</gene>
<evidence type="ECO:0000256" key="6">
    <source>
        <dbReference type="SAM" id="Phobius"/>
    </source>
</evidence>
<evidence type="ECO:0000259" key="7">
    <source>
        <dbReference type="Pfam" id="PF04138"/>
    </source>
</evidence>
<dbReference type="Proteomes" id="UP000023435">
    <property type="component" value="Unassembled WGS sequence"/>
</dbReference>
<reference evidence="8 9" key="1">
    <citation type="journal article" date="2014" name="Genome Announc.">
        <title>Draft Genome Sequence of Lysobacter capsici AZ78, a Bacterium Antagonistic to Plant-Pathogenic Oomycetes.</title>
        <authorList>
            <person name="Puopolo G."/>
            <person name="Sonego P."/>
            <person name="Engelen K."/>
            <person name="Pertot I."/>
        </authorList>
    </citation>
    <scope>NUCLEOTIDE SEQUENCE [LARGE SCALE GENOMIC DNA]</scope>
    <source>
        <strain evidence="8 9">AZ78</strain>
    </source>
</reference>
<evidence type="ECO:0000313" key="9">
    <source>
        <dbReference type="Proteomes" id="UP000023435"/>
    </source>
</evidence>
<accession>A0A108U8Y7</accession>
<dbReference type="AlphaFoldDB" id="A0A108U8Y7"/>
<comment type="similarity">
    <text evidence="2">Belongs to the GtrA family.</text>
</comment>
<evidence type="ECO:0000256" key="1">
    <source>
        <dbReference type="ARBA" id="ARBA00004141"/>
    </source>
</evidence>
<dbReference type="PANTHER" id="PTHR38459:SF1">
    <property type="entry name" value="PROPHAGE BACTOPRENOL-LINKED GLUCOSE TRANSLOCASE HOMOLOG"/>
    <property type="match status" value="1"/>
</dbReference>
<dbReference type="OrthoDB" id="5966606at2"/>
<sequence>MSLGRQGRNYLLFGALQYFLDWGVMVGLSHLGMPVEAANLTGRICGALLGFWLNGRFTFASDDTRVGRRQFARFVTMWICTTILSTWAISAVDAYAGLQWTWAAKPVIEVILGGVGFVMSRHWVYRR</sequence>
<keyword evidence="3 6" id="KW-0812">Transmembrane</keyword>
<proteinExistence type="inferred from homology"/>
<dbReference type="GO" id="GO:0005886">
    <property type="term" value="C:plasma membrane"/>
    <property type="evidence" value="ECO:0007669"/>
    <property type="project" value="TreeGrafter"/>
</dbReference>
<dbReference type="InterPro" id="IPR007267">
    <property type="entry name" value="GtrA_DPMS_TM"/>
</dbReference>
<keyword evidence="9" id="KW-1185">Reference proteome</keyword>
<dbReference type="InterPro" id="IPR051401">
    <property type="entry name" value="GtrA_CellWall_Glycosyl"/>
</dbReference>